<sequence>MNEAKVTDLDYINFLVASPLVFSCTEAARVQPATPRRAAHDALTRLLHRFDPDPSPLWDEANQHVSLHDGLLIVDDTTLDKPYAQHIELVHRHWSGKHHRMVAGINLVTLLWSDGTHAIPCDYRLYDKPVDGVTKNAHFRDMLATAKQRGFEPRLVAFDSWYSSLENLKTIRSLGWHWLTRLKKNRQVTQTAVAIGHLRRVRSRHWERWCI</sequence>
<protein>
    <recommendedName>
        <fullName evidence="1">Transposase IS701-like DDE domain-containing protein</fullName>
    </recommendedName>
</protein>
<dbReference type="AlphaFoldDB" id="A0A6J4N068"/>
<evidence type="ECO:0000313" key="2">
    <source>
        <dbReference type="EMBL" id="CAA9371467.1"/>
    </source>
</evidence>
<dbReference type="SUPFAM" id="SSF53098">
    <property type="entry name" value="Ribonuclease H-like"/>
    <property type="match status" value="1"/>
</dbReference>
<dbReference type="Pfam" id="PF13546">
    <property type="entry name" value="DDE_5"/>
    <property type="match status" value="1"/>
</dbReference>
<dbReference type="PROSITE" id="PS51257">
    <property type="entry name" value="PROKAR_LIPOPROTEIN"/>
    <property type="match status" value="1"/>
</dbReference>
<proteinExistence type="predicted"/>
<organism evidence="2">
    <name type="scientific">uncultured Chloroflexia bacterium</name>
    <dbReference type="NCBI Taxonomy" id="1672391"/>
    <lineage>
        <taxon>Bacteria</taxon>
        <taxon>Bacillati</taxon>
        <taxon>Chloroflexota</taxon>
        <taxon>Chloroflexia</taxon>
        <taxon>environmental samples</taxon>
    </lineage>
</organism>
<reference evidence="2" key="1">
    <citation type="submission" date="2020-02" db="EMBL/GenBank/DDBJ databases">
        <authorList>
            <person name="Meier V. D."/>
        </authorList>
    </citation>
    <scope>NUCLEOTIDE SEQUENCE</scope>
    <source>
        <strain evidence="2">AVDCRST_MAG93</strain>
    </source>
</reference>
<name>A0A6J4N068_9CHLR</name>
<feature type="domain" description="Transposase IS701-like DDE" evidence="1">
    <location>
        <begin position="55"/>
        <end position="191"/>
    </location>
</feature>
<evidence type="ECO:0000259" key="1">
    <source>
        <dbReference type="Pfam" id="PF13546"/>
    </source>
</evidence>
<dbReference type="InterPro" id="IPR012337">
    <property type="entry name" value="RNaseH-like_sf"/>
</dbReference>
<gene>
    <name evidence="2" type="ORF">AVDCRST_MAG93-8460</name>
</gene>
<dbReference type="InterPro" id="IPR038721">
    <property type="entry name" value="IS701-like_DDE_dom"/>
</dbReference>
<dbReference type="EMBL" id="CADCTR010002854">
    <property type="protein sequence ID" value="CAA9371467.1"/>
    <property type="molecule type" value="Genomic_DNA"/>
</dbReference>
<accession>A0A6J4N068</accession>